<evidence type="ECO:0000256" key="4">
    <source>
        <dbReference type="ARBA" id="ARBA00022796"/>
    </source>
</evidence>
<dbReference type="Pfam" id="PF04145">
    <property type="entry name" value="Ctr"/>
    <property type="match status" value="1"/>
</dbReference>
<keyword evidence="7" id="KW-0813">Transport</keyword>
<keyword evidence="3 7" id="KW-0812">Transmembrane</keyword>
<feature type="transmembrane region" description="Helical" evidence="7">
    <location>
        <begin position="141"/>
        <end position="160"/>
    </location>
</feature>
<keyword evidence="5 7" id="KW-1133">Transmembrane helix</keyword>
<evidence type="ECO:0000256" key="5">
    <source>
        <dbReference type="ARBA" id="ARBA00022989"/>
    </source>
</evidence>
<dbReference type="PANTHER" id="PTHR12483:SF27">
    <property type="entry name" value="COPPER TRANSPORT PROTEIN CTR1"/>
    <property type="match status" value="1"/>
</dbReference>
<accession>A0AAV6IPR4</accession>
<organism evidence="8 9">
    <name type="scientific">Rhododendron griersonianum</name>
    <dbReference type="NCBI Taxonomy" id="479676"/>
    <lineage>
        <taxon>Eukaryota</taxon>
        <taxon>Viridiplantae</taxon>
        <taxon>Streptophyta</taxon>
        <taxon>Embryophyta</taxon>
        <taxon>Tracheophyta</taxon>
        <taxon>Spermatophyta</taxon>
        <taxon>Magnoliopsida</taxon>
        <taxon>eudicotyledons</taxon>
        <taxon>Gunneridae</taxon>
        <taxon>Pentapetalae</taxon>
        <taxon>asterids</taxon>
        <taxon>Ericales</taxon>
        <taxon>Ericaceae</taxon>
        <taxon>Ericoideae</taxon>
        <taxon>Rhodoreae</taxon>
        <taxon>Rhododendron</taxon>
    </lineage>
</organism>
<keyword evidence="9" id="KW-1185">Reference proteome</keyword>
<dbReference type="Proteomes" id="UP000823749">
    <property type="component" value="Chromosome 9"/>
</dbReference>
<dbReference type="PROSITE" id="PS51257">
    <property type="entry name" value="PROKAR_LIPOPROTEIN"/>
    <property type="match status" value="1"/>
</dbReference>
<evidence type="ECO:0000256" key="3">
    <source>
        <dbReference type="ARBA" id="ARBA00022692"/>
    </source>
</evidence>
<keyword evidence="7" id="KW-0406">Ion transport</keyword>
<evidence type="ECO:0000256" key="2">
    <source>
        <dbReference type="ARBA" id="ARBA00006921"/>
    </source>
</evidence>
<name>A0AAV6IPR4_9ERIC</name>
<evidence type="ECO:0000256" key="7">
    <source>
        <dbReference type="RuleBase" id="RU367022"/>
    </source>
</evidence>
<evidence type="ECO:0000256" key="1">
    <source>
        <dbReference type="ARBA" id="ARBA00004141"/>
    </source>
</evidence>
<comment type="caution">
    <text evidence="8">The sequence shown here is derived from an EMBL/GenBank/DDBJ whole genome shotgun (WGS) entry which is preliminary data.</text>
</comment>
<reference evidence="8" key="1">
    <citation type="submission" date="2020-08" db="EMBL/GenBank/DDBJ databases">
        <title>Plant Genome Project.</title>
        <authorList>
            <person name="Zhang R.-G."/>
        </authorList>
    </citation>
    <scope>NUCLEOTIDE SEQUENCE</scope>
    <source>
        <strain evidence="8">WSP0</strain>
        <tissue evidence="8">Leaf</tissue>
    </source>
</reference>
<proteinExistence type="inferred from homology"/>
<dbReference type="InterPro" id="IPR007274">
    <property type="entry name" value="Cop_transporter"/>
</dbReference>
<comment type="similarity">
    <text evidence="2 7">Belongs to the copper transporter (Ctr) (TC 1.A.56) family. SLC31A subfamily.</text>
</comment>
<feature type="transmembrane region" description="Helical" evidence="7">
    <location>
        <begin position="116"/>
        <end position="135"/>
    </location>
</feature>
<protein>
    <recommendedName>
        <fullName evidence="7">Copper transport protein</fullName>
    </recommendedName>
</protein>
<gene>
    <name evidence="8" type="ORF">RHGRI_025574</name>
</gene>
<keyword evidence="4 7" id="KW-0187">Copper transport</keyword>
<evidence type="ECO:0000313" key="9">
    <source>
        <dbReference type="Proteomes" id="UP000823749"/>
    </source>
</evidence>
<keyword evidence="7" id="KW-0186">Copper</keyword>
<evidence type="ECO:0000313" key="8">
    <source>
        <dbReference type="EMBL" id="KAG5530652.1"/>
    </source>
</evidence>
<dbReference type="GO" id="GO:0005886">
    <property type="term" value="C:plasma membrane"/>
    <property type="evidence" value="ECO:0007669"/>
    <property type="project" value="TreeGrafter"/>
</dbReference>
<dbReference type="PANTHER" id="PTHR12483">
    <property type="entry name" value="SOLUTE CARRIER FAMILY 31 COPPER TRANSPORTERS"/>
    <property type="match status" value="1"/>
</dbReference>
<dbReference type="EMBL" id="JACTNZ010000009">
    <property type="protein sequence ID" value="KAG5530652.1"/>
    <property type="molecule type" value="Genomic_DNA"/>
</dbReference>
<dbReference type="GO" id="GO:0005375">
    <property type="term" value="F:copper ion transmembrane transporter activity"/>
    <property type="evidence" value="ECO:0007669"/>
    <property type="project" value="UniProtKB-UniRule"/>
</dbReference>
<comment type="subcellular location">
    <subcellularLocation>
        <location evidence="1 7">Membrane</location>
        <topology evidence="1 7">Multi-pass membrane protein</topology>
    </subcellularLocation>
</comment>
<keyword evidence="6 7" id="KW-0472">Membrane</keyword>
<dbReference type="AlphaFoldDB" id="A0AAV6IPR4"/>
<sequence>MPNHSRNMSSSISVMWTGGCDMEFPKGSWSGSKEIGGLNCDKSGIACSFRPGIRGIRWVLEEVDAEPIGRLFWTVVANSQGSSDSQLQGEEKFDAIDARVSNLDSKLGRGGSRIPVRLLGAVMFGVNSAIGYMLLLAVKSFNGDGFVAVVAGLSAGYLVFRSYGQDVVVVDNPLNDGNLLQCGVQARKMQESGWKPKWFAKEKGSDTYRYIGGYWEAR</sequence>
<evidence type="ECO:0000256" key="6">
    <source>
        <dbReference type="ARBA" id="ARBA00023136"/>
    </source>
</evidence>